<protein>
    <submittedName>
        <fullName evidence="2">VOC family protein</fullName>
    </submittedName>
</protein>
<dbReference type="InterPro" id="IPR037523">
    <property type="entry name" value="VOC_core"/>
</dbReference>
<organism evidence="2 3">
    <name type="scientific">Amycolatopsis ultiminotia</name>
    <dbReference type="NCBI Taxonomy" id="543629"/>
    <lineage>
        <taxon>Bacteria</taxon>
        <taxon>Bacillati</taxon>
        <taxon>Actinomycetota</taxon>
        <taxon>Actinomycetes</taxon>
        <taxon>Pseudonocardiales</taxon>
        <taxon>Pseudonocardiaceae</taxon>
        <taxon>Amycolatopsis</taxon>
    </lineage>
</organism>
<dbReference type="InterPro" id="IPR004360">
    <property type="entry name" value="Glyas_Fos-R_dOase_dom"/>
</dbReference>
<evidence type="ECO:0000313" key="3">
    <source>
        <dbReference type="Proteomes" id="UP001500689"/>
    </source>
</evidence>
<keyword evidence="3" id="KW-1185">Reference proteome</keyword>
<sequence>MQTPDPVTIGNVLYPVADLPAAVEFYAGLGLPLSFQDKERFAAFDAGTMFALTAGAENLTLGHAAVSFRVADVDAAMTVATAAGGSVIAPAHDGPHERRAVLEDPWHNLFVVYEKSGGSR</sequence>
<dbReference type="EMBL" id="BAAAZN010000001">
    <property type="protein sequence ID" value="GAA3522868.1"/>
    <property type="molecule type" value="Genomic_DNA"/>
</dbReference>
<reference evidence="3" key="1">
    <citation type="journal article" date="2019" name="Int. J. Syst. Evol. Microbiol.">
        <title>The Global Catalogue of Microorganisms (GCM) 10K type strain sequencing project: providing services to taxonomists for standard genome sequencing and annotation.</title>
        <authorList>
            <consortium name="The Broad Institute Genomics Platform"/>
            <consortium name="The Broad Institute Genome Sequencing Center for Infectious Disease"/>
            <person name="Wu L."/>
            <person name="Ma J."/>
        </authorList>
    </citation>
    <scope>NUCLEOTIDE SEQUENCE [LARGE SCALE GENOMIC DNA]</scope>
    <source>
        <strain evidence="3">JCM 16898</strain>
    </source>
</reference>
<accession>A0ABP6UX96</accession>
<feature type="domain" description="VOC" evidence="1">
    <location>
        <begin position="8"/>
        <end position="115"/>
    </location>
</feature>
<name>A0ABP6UX96_9PSEU</name>
<dbReference type="Pfam" id="PF00903">
    <property type="entry name" value="Glyoxalase"/>
    <property type="match status" value="1"/>
</dbReference>
<dbReference type="RefSeq" id="WP_344854189.1">
    <property type="nucleotide sequence ID" value="NZ_BAAAZN010000001.1"/>
</dbReference>
<dbReference type="SUPFAM" id="SSF54593">
    <property type="entry name" value="Glyoxalase/Bleomycin resistance protein/Dihydroxybiphenyl dioxygenase"/>
    <property type="match status" value="1"/>
</dbReference>
<proteinExistence type="predicted"/>
<dbReference type="Gene3D" id="3.10.180.10">
    <property type="entry name" value="2,3-Dihydroxybiphenyl 1,2-Dioxygenase, domain 1"/>
    <property type="match status" value="1"/>
</dbReference>
<dbReference type="Proteomes" id="UP001500689">
    <property type="component" value="Unassembled WGS sequence"/>
</dbReference>
<comment type="caution">
    <text evidence="2">The sequence shown here is derived from an EMBL/GenBank/DDBJ whole genome shotgun (WGS) entry which is preliminary data.</text>
</comment>
<evidence type="ECO:0000313" key="2">
    <source>
        <dbReference type="EMBL" id="GAA3522868.1"/>
    </source>
</evidence>
<evidence type="ECO:0000259" key="1">
    <source>
        <dbReference type="PROSITE" id="PS51819"/>
    </source>
</evidence>
<dbReference type="PROSITE" id="PS51819">
    <property type="entry name" value="VOC"/>
    <property type="match status" value="1"/>
</dbReference>
<dbReference type="InterPro" id="IPR029068">
    <property type="entry name" value="Glyas_Bleomycin-R_OHBP_Dase"/>
</dbReference>
<gene>
    <name evidence="2" type="ORF">GCM10022222_00930</name>
</gene>